<name>A0A0E0URX6_LISMM</name>
<dbReference type="RefSeq" id="WP_012582208.1">
    <property type="nucleotide sequence ID" value="NC_017537.1"/>
</dbReference>
<dbReference type="NCBIfam" id="NF047388">
    <property type="entry name" value="SA1320_fam"/>
    <property type="match status" value="1"/>
</dbReference>
<evidence type="ECO:0000313" key="2">
    <source>
        <dbReference type="Proteomes" id="UP000000486"/>
    </source>
</evidence>
<dbReference type="SUPFAM" id="SSF53474">
    <property type="entry name" value="alpha/beta-Hydrolases"/>
    <property type="match status" value="1"/>
</dbReference>
<dbReference type="AlphaFoldDB" id="A0A0E0URX6"/>
<proteinExistence type="predicted"/>
<protein>
    <submittedName>
        <fullName evidence="1">Uncharacterized protein</fullName>
    </submittedName>
</protein>
<dbReference type="PATRIC" id="fig|1030009.3.peg.58"/>
<evidence type="ECO:0000313" key="1">
    <source>
        <dbReference type="EMBL" id="AEH91064.1"/>
    </source>
</evidence>
<dbReference type="HOGENOM" id="CLU_027267_2_0_9"/>
<dbReference type="EMBL" id="CP002816">
    <property type="protein sequence ID" value="AEH91064.1"/>
    <property type="molecule type" value="Genomic_DNA"/>
</dbReference>
<dbReference type="Proteomes" id="UP000000486">
    <property type="component" value="Chromosome"/>
</dbReference>
<sequence length="662" mass="72760">MTTKMGTSDTDLIELSGKWVYRHPLRGNSLYVNGTLYEVKEGEYNKSSGLDYMIVENTTTGEISMVFEGTQGTQDFLTDGTLPGSIPNTQLREADAAYKKESQKYNIKNVAGNSLGGGLSNYVASKNDGIRSVTYNPAILPNGIYDKDNPRITNYLSEYDPLTLGERGAGYGDRLPGESHILQNNVPWLQTILSNHTGYDDAGVTVNGKNIPIDADAYLPVGIWSGKILTGGRKGQKIDMNPDNIRILANSLRTRMTEQISRGQFYLDTAVDLVNNEGSHLDDRTVSLQKSFENLLGEGEFGGIITSLANYAEFRDGMEEANPVCFAALDVMQRVRTLPILGELLDVVSGTFLSVGGFLSDIPVLVGDLALKIEDTMDQVSKVKMQAVPELFKGIDNQYLSDAMVAELKEHYKILDDNKDLVVKQVLTFSSQVTYVSNELEKADKLLSATQKVQSVGAPPATQAYVLKESKALKDGMGKKQRLLDRNYKAFTNKTTSLLIPALSGVYSIVNQLKQAIRSAIQHLKNLQSGFSMVKIPFTDADNQVREQISEYIRKLQEILLTVKGVGSAVKDLQSNLPNVLAAYRPYIDTALFDGTKFRDVILLNKAAANIFRSAEMIFGDIKHQLSGNDSAAISALDKLAVKTSKNMKILLEQIKRGSINV</sequence>
<dbReference type="KEGG" id="lmq:LMM7_0058"/>
<gene>
    <name evidence="1" type="ordered locus">LMM7_0058</name>
</gene>
<dbReference type="InterPro" id="IPR029058">
    <property type="entry name" value="AB_hydrolase_fold"/>
</dbReference>
<organism evidence="1 2">
    <name type="scientific">Listeria monocytogenes serotype 4a (strain M7)</name>
    <dbReference type="NCBI Taxonomy" id="1030009"/>
    <lineage>
        <taxon>Bacteria</taxon>
        <taxon>Bacillati</taxon>
        <taxon>Bacillota</taxon>
        <taxon>Bacilli</taxon>
        <taxon>Bacillales</taxon>
        <taxon>Listeriaceae</taxon>
        <taxon>Listeria</taxon>
    </lineage>
</organism>
<accession>A0A0E0URX6</accession>
<reference evidence="1 2" key="1">
    <citation type="journal article" date="2011" name="J. Bacteriol.">
        <title>Genome sequence of the nonpathogenic Listeria monocytogenes serovar 4a strain M7.</title>
        <authorList>
            <person name="Chen J."/>
            <person name="Xia Y."/>
            <person name="Cheng C."/>
            <person name="Fang C."/>
            <person name="Shan Y."/>
            <person name="Jin G."/>
            <person name="Fang W."/>
        </authorList>
    </citation>
    <scope>NUCLEOTIDE SEQUENCE [LARGE SCALE GENOMIC DNA]</scope>
    <source>
        <strain evidence="1 2">M7</strain>
    </source>
</reference>